<dbReference type="InterPro" id="IPR036864">
    <property type="entry name" value="Zn2-C6_fun-type_DNA-bd_sf"/>
</dbReference>
<comment type="caution">
    <text evidence="8">The sequence shown here is derived from an EMBL/GenBank/DDBJ whole genome shotgun (WGS) entry which is preliminary data.</text>
</comment>
<dbReference type="InterPro" id="IPR001138">
    <property type="entry name" value="Zn2Cys6_DnaBD"/>
</dbReference>
<keyword evidence="3" id="KW-0238">DNA-binding</keyword>
<feature type="compositionally biased region" description="Basic and acidic residues" evidence="6">
    <location>
        <begin position="88"/>
        <end position="99"/>
    </location>
</feature>
<evidence type="ECO:0000313" key="8">
    <source>
        <dbReference type="EMBL" id="TNY21432.1"/>
    </source>
</evidence>
<dbReference type="SMART" id="SM00906">
    <property type="entry name" value="Fungal_trans"/>
    <property type="match status" value="1"/>
</dbReference>
<dbReference type="SUPFAM" id="SSF57701">
    <property type="entry name" value="Zn2/Cys6 DNA-binding domain"/>
    <property type="match status" value="1"/>
</dbReference>
<gene>
    <name evidence="8" type="ORF">DMC30DRAFT_416018</name>
</gene>
<dbReference type="EMBL" id="SOZI01000043">
    <property type="protein sequence ID" value="TNY21432.1"/>
    <property type="molecule type" value="Genomic_DNA"/>
</dbReference>
<organism evidence="8 9">
    <name type="scientific">Rhodotorula diobovata</name>
    <dbReference type="NCBI Taxonomy" id="5288"/>
    <lineage>
        <taxon>Eukaryota</taxon>
        <taxon>Fungi</taxon>
        <taxon>Dikarya</taxon>
        <taxon>Basidiomycota</taxon>
        <taxon>Pucciniomycotina</taxon>
        <taxon>Microbotryomycetes</taxon>
        <taxon>Sporidiobolales</taxon>
        <taxon>Sporidiobolaceae</taxon>
        <taxon>Rhodotorula</taxon>
    </lineage>
</organism>
<dbReference type="OrthoDB" id="3364175at2759"/>
<keyword evidence="4" id="KW-0804">Transcription</keyword>
<reference evidence="8 9" key="1">
    <citation type="submission" date="2019-03" db="EMBL/GenBank/DDBJ databases">
        <title>Rhodosporidium diobovatum UCD-FST 08-225 genome sequencing, assembly, and annotation.</title>
        <authorList>
            <person name="Fakankun I.U."/>
            <person name="Fristensky B."/>
            <person name="Levin D.B."/>
        </authorList>
    </citation>
    <scope>NUCLEOTIDE SEQUENCE [LARGE SCALE GENOMIC DNA]</scope>
    <source>
        <strain evidence="8 9">UCD-FST 08-225</strain>
    </source>
</reference>
<dbReference type="Pfam" id="PF04082">
    <property type="entry name" value="Fungal_trans"/>
    <property type="match status" value="1"/>
</dbReference>
<evidence type="ECO:0000313" key="9">
    <source>
        <dbReference type="Proteomes" id="UP000311382"/>
    </source>
</evidence>
<dbReference type="GO" id="GO:0008270">
    <property type="term" value="F:zinc ion binding"/>
    <property type="evidence" value="ECO:0007669"/>
    <property type="project" value="InterPro"/>
</dbReference>
<dbReference type="GO" id="GO:0000978">
    <property type="term" value="F:RNA polymerase II cis-regulatory region sequence-specific DNA binding"/>
    <property type="evidence" value="ECO:0007669"/>
    <property type="project" value="TreeGrafter"/>
</dbReference>
<dbReference type="AlphaFoldDB" id="A0A5C5FZ14"/>
<feature type="domain" description="Zn(2)-C6 fungal-type" evidence="7">
    <location>
        <begin position="31"/>
        <end position="61"/>
    </location>
</feature>
<evidence type="ECO:0000256" key="2">
    <source>
        <dbReference type="ARBA" id="ARBA00023015"/>
    </source>
</evidence>
<feature type="region of interest" description="Disordered" evidence="6">
    <location>
        <begin position="225"/>
        <end position="258"/>
    </location>
</feature>
<feature type="compositionally biased region" description="Pro residues" evidence="6">
    <location>
        <begin position="1"/>
        <end position="10"/>
    </location>
</feature>
<feature type="compositionally biased region" description="Low complexity" evidence="6">
    <location>
        <begin position="151"/>
        <end position="168"/>
    </location>
</feature>
<dbReference type="GO" id="GO:0005634">
    <property type="term" value="C:nucleus"/>
    <property type="evidence" value="ECO:0007669"/>
    <property type="project" value="TreeGrafter"/>
</dbReference>
<evidence type="ECO:0000259" key="7">
    <source>
        <dbReference type="PROSITE" id="PS50048"/>
    </source>
</evidence>
<dbReference type="PANTHER" id="PTHR47424:SF3">
    <property type="entry name" value="REGULATORY PROTEIN GAL4"/>
    <property type="match status" value="1"/>
</dbReference>
<dbReference type="PROSITE" id="PS00463">
    <property type="entry name" value="ZN2_CY6_FUNGAL_1"/>
    <property type="match status" value="1"/>
</dbReference>
<accession>A0A5C5FZ14</accession>
<dbReference type="PANTHER" id="PTHR47424">
    <property type="entry name" value="REGULATORY PROTEIN GAL4"/>
    <property type="match status" value="1"/>
</dbReference>
<dbReference type="Proteomes" id="UP000311382">
    <property type="component" value="Unassembled WGS sequence"/>
</dbReference>
<evidence type="ECO:0000256" key="3">
    <source>
        <dbReference type="ARBA" id="ARBA00023125"/>
    </source>
</evidence>
<sequence>MSATASPPPSQRGASAVPDEDLFEGGRAKYACENCRRRKLKCTRDVPSCVFCVEHHHECVYVKIVRTPLTRKNLDAAERRIAELEERLSRSRGEKRRSADSGSTAREPSPLPPAFLPPPLPHVHQPASMPPPMTHTPALTQTSLPPPLPPSATATMHASPASAVSSSPGTGFAPVPGPSHIPASDLVAPAAHLPSYSGSSPFSNSAAAGRPPLVTMPTTFSSASSSSMLAAGAEMGPTAPVDTTTEPEEGDGMGALSVEPGGGSGAYLGSLSGAALLNFLQRCAGDVNLSAHGSAAGKAAASPTSTIASATQILPEQMALFVNSYFACYHLQYPLVHEASFRAQLADIVPRPGGSAWNLLHHTILGLGSMCVVGAEGYDGGEAVALYEKTVASIKPHLFESNSLTAAFVLLANYAQKLNHTASGSVYIGIALRMAINIGLHCESSARHLSTFEQEQRRRVWWTLFCFEAGSSITFSHPSTLPTAGVDVLPLANVHDAYFTPAALSRPNSVDSATPYSSLLHQVYFAQYAINVVTYLTSQHSISAAEIQRLYSDLDVFQSSLSPYFFRDQPPWFDFARAKLCWRLDNLRMIILRQTFLKVALGQSNATQEEEHIFERCVACAAEVIRSVQRFTEARPRSAMEWWYSLHFLFPAAFIPLIALRVRPSAPAAVDWVVAVQSAKGVLERVQHALLKPLASRCLAIISAVANVESKGNTEVTSVQMDAEFATFLEKLAGPPESSEGMPSLALQAPWQAPGLMTDLDALLNWFTPAGSPQPGL</sequence>
<dbReference type="PROSITE" id="PS50048">
    <property type="entry name" value="ZN2_CY6_FUNGAL_2"/>
    <property type="match status" value="1"/>
</dbReference>
<evidence type="ECO:0000256" key="4">
    <source>
        <dbReference type="ARBA" id="ARBA00023163"/>
    </source>
</evidence>
<feature type="region of interest" description="Disordered" evidence="6">
    <location>
        <begin position="88"/>
        <end position="178"/>
    </location>
</feature>
<feature type="compositionally biased region" description="Pro residues" evidence="6">
    <location>
        <begin position="109"/>
        <end position="121"/>
    </location>
</feature>
<protein>
    <submittedName>
        <fullName evidence="8">Fungal-specific transcription factor domain-containing protein</fullName>
    </submittedName>
</protein>
<proteinExistence type="predicted"/>
<dbReference type="STRING" id="5288.A0A5C5FZ14"/>
<dbReference type="Pfam" id="PF00172">
    <property type="entry name" value="Zn_clus"/>
    <property type="match status" value="1"/>
</dbReference>
<feature type="region of interest" description="Disordered" evidence="6">
    <location>
        <begin position="1"/>
        <end position="20"/>
    </location>
</feature>
<evidence type="ECO:0000256" key="1">
    <source>
        <dbReference type="ARBA" id="ARBA00022723"/>
    </source>
</evidence>
<dbReference type="GO" id="GO:0000981">
    <property type="term" value="F:DNA-binding transcription factor activity, RNA polymerase II-specific"/>
    <property type="evidence" value="ECO:0007669"/>
    <property type="project" value="InterPro"/>
</dbReference>
<dbReference type="GO" id="GO:0006351">
    <property type="term" value="P:DNA-templated transcription"/>
    <property type="evidence" value="ECO:0007669"/>
    <property type="project" value="InterPro"/>
</dbReference>
<dbReference type="InterPro" id="IPR007219">
    <property type="entry name" value="XnlR_reg_dom"/>
</dbReference>
<keyword evidence="9" id="KW-1185">Reference proteome</keyword>
<dbReference type="InterPro" id="IPR051127">
    <property type="entry name" value="Fungal_SecMet_Regulators"/>
</dbReference>
<dbReference type="SMART" id="SM00066">
    <property type="entry name" value="GAL4"/>
    <property type="match status" value="1"/>
</dbReference>
<keyword evidence="2" id="KW-0805">Transcription regulation</keyword>
<keyword evidence="1" id="KW-0479">Metal-binding</keyword>
<evidence type="ECO:0000256" key="5">
    <source>
        <dbReference type="ARBA" id="ARBA00023242"/>
    </source>
</evidence>
<dbReference type="CDD" id="cd12148">
    <property type="entry name" value="fungal_TF_MHR"/>
    <property type="match status" value="1"/>
</dbReference>
<name>A0A5C5FZ14_9BASI</name>
<dbReference type="Gene3D" id="4.10.240.10">
    <property type="entry name" value="Zn(2)-C6 fungal-type DNA-binding domain"/>
    <property type="match status" value="1"/>
</dbReference>
<evidence type="ECO:0000256" key="6">
    <source>
        <dbReference type="SAM" id="MobiDB-lite"/>
    </source>
</evidence>
<dbReference type="GO" id="GO:0000435">
    <property type="term" value="P:positive regulation of transcription from RNA polymerase II promoter by galactose"/>
    <property type="evidence" value="ECO:0007669"/>
    <property type="project" value="TreeGrafter"/>
</dbReference>
<keyword evidence="5" id="KW-0539">Nucleus</keyword>
<dbReference type="CDD" id="cd00067">
    <property type="entry name" value="GAL4"/>
    <property type="match status" value="1"/>
</dbReference>